<protein>
    <recommendedName>
        <fullName evidence="2">Dynamin N-terminal domain-containing protein</fullName>
    </recommendedName>
</protein>
<name>A0A9P8FID5_AURME</name>
<comment type="caution">
    <text evidence="3">The sequence shown here is derived from an EMBL/GenBank/DDBJ whole genome shotgun (WGS) entry which is preliminary data.</text>
</comment>
<reference evidence="3" key="2">
    <citation type="submission" date="2021-08" db="EMBL/GenBank/DDBJ databases">
        <authorList>
            <person name="Gostincar C."/>
            <person name="Sun X."/>
            <person name="Song Z."/>
            <person name="Gunde-Cimerman N."/>
        </authorList>
    </citation>
    <scope>NUCLEOTIDE SEQUENCE</scope>
    <source>
        <strain evidence="3">EXF-9298</strain>
    </source>
</reference>
<feature type="domain" description="Dynamin N-terminal" evidence="2">
    <location>
        <begin position="2"/>
        <end position="271"/>
    </location>
</feature>
<keyword evidence="1" id="KW-0175">Coiled coil</keyword>
<dbReference type="AlphaFoldDB" id="A0A9P8FID5"/>
<feature type="coiled-coil region" evidence="1">
    <location>
        <begin position="288"/>
        <end position="315"/>
    </location>
</feature>
<dbReference type="EMBL" id="JAHFXS010002201">
    <property type="protein sequence ID" value="KAG9973446.1"/>
    <property type="molecule type" value="Genomic_DNA"/>
</dbReference>
<reference evidence="3" key="1">
    <citation type="journal article" date="2021" name="J Fungi (Basel)">
        <title>Virulence traits and population genomics of the black yeast Aureobasidium melanogenum.</title>
        <authorList>
            <person name="Cernosa A."/>
            <person name="Sun X."/>
            <person name="Gostincar C."/>
            <person name="Fang C."/>
            <person name="Gunde-Cimerman N."/>
            <person name="Song Z."/>
        </authorList>
    </citation>
    <scope>NUCLEOTIDE SEQUENCE</scope>
    <source>
        <strain evidence="3">EXF-9298</strain>
    </source>
</reference>
<evidence type="ECO:0000313" key="4">
    <source>
        <dbReference type="Proteomes" id="UP000729357"/>
    </source>
</evidence>
<feature type="non-terminal residue" evidence="3">
    <location>
        <position position="507"/>
    </location>
</feature>
<dbReference type="Gene3D" id="3.40.50.300">
    <property type="entry name" value="P-loop containing nucleotide triphosphate hydrolases"/>
    <property type="match status" value="1"/>
</dbReference>
<organism evidence="3 4">
    <name type="scientific">Aureobasidium melanogenum</name>
    <name type="common">Aureobasidium pullulans var. melanogenum</name>
    <dbReference type="NCBI Taxonomy" id="46634"/>
    <lineage>
        <taxon>Eukaryota</taxon>
        <taxon>Fungi</taxon>
        <taxon>Dikarya</taxon>
        <taxon>Ascomycota</taxon>
        <taxon>Pezizomycotina</taxon>
        <taxon>Dothideomycetes</taxon>
        <taxon>Dothideomycetidae</taxon>
        <taxon>Dothideales</taxon>
        <taxon>Saccotheciaceae</taxon>
        <taxon>Aureobasidium</taxon>
    </lineage>
</organism>
<evidence type="ECO:0000313" key="3">
    <source>
        <dbReference type="EMBL" id="KAG9973446.1"/>
    </source>
</evidence>
<evidence type="ECO:0000259" key="2">
    <source>
        <dbReference type="Pfam" id="PF00350"/>
    </source>
</evidence>
<keyword evidence="4" id="KW-1185">Reference proteome</keyword>
<dbReference type="Pfam" id="PF00350">
    <property type="entry name" value="Dynamin_N"/>
    <property type="match status" value="1"/>
</dbReference>
<dbReference type="PANTHER" id="PTHR36681:SF3">
    <property type="entry name" value="NUCLEAR GTPASE, GERMINAL CENTER-ASSOCIATED, TANDEM DUPLICATE 3"/>
    <property type="match status" value="1"/>
</dbReference>
<dbReference type="SUPFAM" id="SSF52540">
    <property type="entry name" value="P-loop containing nucleoside triphosphate hydrolases"/>
    <property type="match status" value="1"/>
</dbReference>
<sequence>MASGKSSLINSLLNVGILARKGDTGTSCTWVIQEFRATLPKQSTPFRAEIEYYSEAELEAVITFLFKEAYASLPSSRAGSEALDDETENRNDSGLTAIKTTQTLFCDKPECVSEEAITELLSEASSETDQNVIQKMIIWSRELVRKYAKQDDDLISVVEHTTTQGLLQKLREYTFNGADEDEFTEPVVSPWPLIKKITFGLDSPMLNDGVVLMDLPGVHDSNSTRRRTLGKALAACTHYLVVAQISRAQDDDTVTKYFTEGHKKKGSGRVIAAITNSDRIDGDMRNGNAEQQKQMEETKEKILSITGELDQIRTKRKTASKQERLEMFEKEEDLHRQLHDAESAHDSSKIMIRNKKTVKSLRRTYLRLTGDQRALPIFCVSNKAYEQYQLGFERSDRPVLTLDDTGIPKLRQHLRHATGEGRFNAARFHYEAQLPSLLSSVEIWCFKTHMKRRKELEDIVLEPREACEKAIEDLFTQIRDNIETEILILIKQKEKHWNHEATELCST</sequence>
<dbReference type="InterPro" id="IPR045063">
    <property type="entry name" value="Dynamin_N"/>
</dbReference>
<dbReference type="Proteomes" id="UP000729357">
    <property type="component" value="Unassembled WGS sequence"/>
</dbReference>
<dbReference type="InterPro" id="IPR027417">
    <property type="entry name" value="P-loop_NTPase"/>
</dbReference>
<accession>A0A9P8FID5</accession>
<dbReference type="PANTHER" id="PTHR36681">
    <property type="entry name" value="NUCLEAR GTPASE, GERMINAL CENTER-ASSOCIATED, TANDEM DUPLICATE 3"/>
    <property type="match status" value="1"/>
</dbReference>
<evidence type="ECO:0000256" key="1">
    <source>
        <dbReference type="SAM" id="Coils"/>
    </source>
</evidence>
<proteinExistence type="predicted"/>
<gene>
    <name evidence="3" type="ORF">KCU98_g12630</name>
</gene>